<feature type="domain" description="Acyltransferase 3" evidence="8">
    <location>
        <begin position="5"/>
        <end position="325"/>
    </location>
</feature>
<evidence type="ECO:0000256" key="1">
    <source>
        <dbReference type="ARBA" id="ARBA00004651"/>
    </source>
</evidence>
<accession>A0A9D2R733</accession>
<dbReference type="GO" id="GO:0009246">
    <property type="term" value="P:enterobacterial common antigen biosynthetic process"/>
    <property type="evidence" value="ECO:0007669"/>
    <property type="project" value="TreeGrafter"/>
</dbReference>
<dbReference type="PANTHER" id="PTHR40074">
    <property type="entry name" value="O-ACETYLTRANSFERASE WECH"/>
    <property type="match status" value="1"/>
</dbReference>
<evidence type="ECO:0000313" key="10">
    <source>
        <dbReference type="Proteomes" id="UP000823897"/>
    </source>
</evidence>
<dbReference type="PANTHER" id="PTHR40074:SF2">
    <property type="entry name" value="O-ACETYLTRANSFERASE WECH"/>
    <property type="match status" value="1"/>
</dbReference>
<feature type="transmembrane region" description="Helical" evidence="7">
    <location>
        <begin position="149"/>
        <end position="167"/>
    </location>
</feature>
<feature type="transmembrane region" description="Helical" evidence="7">
    <location>
        <begin position="239"/>
        <end position="260"/>
    </location>
</feature>
<evidence type="ECO:0000256" key="6">
    <source>
        <dbReference type="ARBA" id="ARBA00023136"/>
    </source>
</evidence>
<feature type="transmembrane region" description="Helical" evidence="7">
    <location>
        <begin position="303"/>
        <end position="327"/>
    </location>
</feature>
<dbReference type="GO" id="GO:0016413">
    <property type="term" value="F:O-acetyltransferase activity"/>
    <property type="evidence" value="ECO:0007669"/>
    <property type="project" value="TreeGrafter"/>
</dbReference>
<reference evidence="9" key="1">
    <citation type="journal article" date="2021" name="PeerJ">
        <title>Extensive microbial diversity within the chicken gut microbiome revealed by metagenomics and culture.</title>
        <authorList>
            <person name="Gilroy R."/>
            <person name="Ravi A."/>
            <person name="Getino M."/>
            <person name="Pursley I."/>
            <person name="Horton D.L."/>
            <person name="Alikhan N.F."/>
            <person name="Baker D."/>
            <person name="Gharbi K."/>
            <person name="Hall N."/>
            <person name="Watson M."/>
            <person name="Adriaenssens E.M."/>
            <person name="Foster-Nyarko E."/>
            <person name="Jarju S."/>
            <person name="Secka A."/>
            <person name="Antonio M."/>
            <person name="Oren A."/>
            <person name="Chaudhuri R.R."/>
            <person name="La Ragione R."/>
            <person name="Hildebrand F."/>
            <person name="Pallen M.J."/>
        </authorList>
    </citation>
    <scope>NUCLEOTIDE SEQUENCE</scope>
    <source>
        <strain evidence="9">ChiGjej3B3-11674</strain>
    </source>
</reference>
<gene>
    <name evidence="9" type="ORF">H9911_12335</name>
</gene>
<keyword evidence="5 7" id="KW-1133">Transmembrane helix</keyword>
<sequence>MKEKNYNLELIRLISFILVIVIHVTNYFCRAYGEITQGEYIFSLALDTAARVSVPCFFMISGALLLGRQEPLRKHLRRLARFLIVLAVWSAVYYLWNRFYMGTPYELRDILTEPTEAHLWYLYAMIPIYLTLPFFQVLCRGMSMKLEKAFLAVTTAAVVLNYLLRLAGQELYYDIPLVGDRIYAYYLYVGYYLYKYRRHTPLGQRPALILCLLSTAATFGITLGVTVEQGEHYEGALTYESIFVVAAAVTFFLFMLRLGNAHIRFGERAKKVISLFCGCSFGIYLIHILFLDNYKKYMEAADLTAWAAVPALTAGITLVSFVCVWVIRRFKIGRKIT</sequence>
<dbReference type="Proteomes" id="UP000823897">
    <property type="component" value="Unassembled WGS sequence"/>
</dbReference>
<proteinExistence type="inferred from homology"/>
<feature type="transmembrane region" description="Helical" evidence="7">
    <location>
        <begin position="48"/>
        <end position="67"/>
    </location>
</feature>
<organism evidence="9 10">
    <name type="scientific">Candidatus Mediterraneibacter tabaqchaliae</name>
    <dbReference type="NCBI Taxonomy" id="2838689"/>
    <lineage>
        <taxon>Bacteria</taxon>
        <taxon>Bacillati</taxon>
        <taxon>Bacillota</taxon>
        <taxon>Clostridia</taxon>
        <taxon>Lachnospirales</taxon>
        <taxon>Lachnospiraceae</taxon>
        <taxon>Mediterraneibacter</taxon>
    </lineage>
</organism>
<keyword evidence="6 7" id="KW-0472">Membrane</keyword>
<evidence type="ECO:0000256" key="7">
    <source>
        <dbReference type="SAM" id="Phobius"/>
    </source>
</evidence>
<evidence type="ECO:0000313" key="9">
    <source>
        <dbReference type="EMBL" id="HJD35300.1"/>
    </source>
</evidence>
<feature type="transmembrane region" description="Helical" evidence="7">
    <location>
        <begin position="10"/>
        <end position="28"/>
    </location>
</feature>
<evidence type="ECO:0000256" key="5">
    <source>
        <dbReference type="ARBA" id="ARBA00022989"/>
    </source>
</evidence>
<feature type="transmembrane region" description="Helical" evidence="7">
    <location>
        <begin position="173"/>
        <end position="194"/>
    </location>
</feature>
<protein>
    <submittedName>
        <fullName evidence="9">Acyltransferase family protein</fullName>
    </submittedName>
</protein>
<comment type="caution">
    <text evidence="9">The sequence shown here is derived from an EMBL/GenBank/DDBJ whole genome shotgun (WGS) entry which is preliminary data.</text>
</comment>
<feature type="transmembrane region" description="Helical" evidence="7">
    <location>
        <begin position="117"/>
        <end position="137"/>
    </location>
</feature>
<comment type="similarity">
    <text evidence="2">Belongs to the acyltransferase 3 family.</text>
</comment>
<keyword evidence="4 7" id="KW-0812">Transmembrane</keyword>
<evidence type="ECO:0000256" key="4">
    <source>
        <dbReference type="ARBA" id="ARBA00022692"/>
    </source>
</evidence>
<dbReference type="GO" id="GO:0005886">
    <property type="term" value="C:plasma membrane"/>
    <property type="evidence" value="ECO:0007669"/>
    <property type="project" value="UniProtKB-SubCell"/>
</dbReference>
<name>A0A9D2R733_9FIRM</name>
<evidence type="ECO:0000259" key="8">
    <source>
        <dbReference type="Pfam" id="PF01757"/>
    </source>
</evidence>
<reference evidence="9" key="2">
    <citation type="submission" date="2021-04" db="EMBL/GenBank/DDBJ databases">
        <authorList>
            <person name="Gilroy R."/>
        </authorList>
    </citation>
    <scope>NUCLEOTIDE SEQUENCE</scope>
    <source>
        <strain evidence="9">ChiGjej3B3-11674</strain>
    </source>
</reference>
<dbReference type="InterPro" id="IPR002656">
    <property type="entry name" value="Acyl_transf_3_dom"/>
</dbReference>
<dbReference type="EMBL" id="DWUV01000234">
    <property type="protein sequence ID" value="HJD35300.1"/>
    <property type="molecule type" value="Genomic_DNA"/>
</dbReference>
<evidence type="ECO:0000256" key="3">
    <source>
        <dbReference type="ARBA" id="ARBA00022475"/>
    </source>
</evidence>
<keyword evidence="9" id="KW-0808">Transferase</keyword>
<keyword evidence="9" id="KW-0012">Acyltransferase</keyword>
<comment type="subcellular location">
    <subcellularLocation>
        <location evidence="1">Cell membrane</location>
        <topology evidence="1">Multi-pass membrane protein</topology>
    </subcellularLocation>
</comment>
<feature type="transmembrane region" description="Helical" evidence="7">
    <location>
        <begin position="206"/>
        <end position="227"/>
    </location>
</feature>
<feature type="transmembrane region" description="Helical" evidence="7">
    <location>
        <begin position="272"/>
        <end position="291"/>
    </location>
</feature>
<feature type="transmembrane region" description="Helical" evidence="7">
    <location>
        <begin position="79"/>
        <end position="97"/>
    </location>
</feature>
<evidence type="ECO:0000256" key="2">
    <source>
        <dbReference type="ARBA" id="ARBA00007400"/>
    </source>
</evidence>
<dbReference type="AlphaFoldDB" id="A0A9D2R733"/>
<keyword evidence="3" id="KW-1003">Cell membrane</keyword>
<dbReference type="Pfam" id="PF01757">
    <property type="entry name" value="Acyl_transf_3"/>
    <property type="match status" value="1"/>
</dbReference>